<protein>
    <recommendedName>
        <fullName evidence="7">L-carnitine dehydrogenase</fullName>
        <shortName evidence="7">CDH</shortName>
        <shortName evidence="7">L-CDH</shortName>
        <ecNumber evidence="7">1.1.1.108</ecNumber>
    </recommendedName>
</protein>
<keyword evidence="4 7" id="KW-0963">Cytoplasm</keyword>
<accession>A0A2T5US73</accession>
<evidence type="ECO:0000256" key="7">
    <source>
        <dbReference type="HAMAP-Rule" id="MF_02129"/>
    </source>
</evidence>
<dbReference type="SUPFAM" id="SSF51735">
    <property type="entry name" value="NAD(P)-binding Rossmann-fold domains"/>
    <property type="match status" value="1"/>
</dbReference>
<dbReference type="UniPathway" id="UPA00117"/>
<evidence type="ECO:0000259" key="8">
    <source>
        <dbReference type="Pfam" id="PF00725"/>
    </source>
</evidence>
<evidence type="ECO:0000256" key="4">
    <source>
        <dbReference type="ARBA" id="ARBA00022490"/>
    </source>
</evidence>
<evidence type="ECO:0000256" key="1">
    <source>
        <dbReference type="ARBA" id="ARBA00004496"/>
    </source>
</evidence>
<keyword evidence="6 7" id="KW-0520">NAD</keyword>
<dbReference type="RefSeq" id="WP_107991990.1">
    <property type="nucleotide sequence ID" value="NZ_QAYG01000014.1"/>
</dbReference>
<dbReference type="InterPro" id="IPR029069">
    <property type="entry name" value="HotDog_dom_sf"/>
</dbReference>
<comment type="function">
    <text evidence="7">Catalyzes the NAD(+)-dependent oxidation of L-carnitine to 3-dehydrocarnitine.</text>
</comment>
<proteinExistence type="inferred from homology"/>
<comment type="caution">
    <text evidence="10">The sequence shown here is derived from an EMBL/GenBank/DDBJ whole genome shotgun (WGS) entry which is preliminary data.</text>
</comment>
<dbReference type="Proteomes" id="UP000244081">
    <property type="component" value="Unassembled WGS sequence"/>
</dbReference>
<dbReference type="GO" id="GO:0009437">
    <property type="term" value="P:carnitine metabolic process"/>
    <property type="evidence" value="ECO:0007669"/>
    <property type="project" value="UniProtKB-UniRule"/>
</dbReference>
<keyword evidence="5 7" id="KW-0560">Oxidoreductase</keyword>
<dbReference type="Gene3D" id="3.10.129.10">
    <property type="entry name" value="Hotdog Thioesterase"/>
    <property type="match status" value="1"/>
</dbReference>
<dbReference type="GO" id="GO:0070403">
    <property type="term" value="F:NAD+ binding"/>
    <property type="evidence" value="ECO:0007669"/>
    <property type="project" value="InterPro"/>
</dbReference>
<feature type="binding site" evidence="7">
    <location>
        <begin position="13"/>
        <end position="18"/>
    </location>
    <ligand>
        <name>NAD(+)</name>
        <dbReference type="ChEBI" id="CHEBI:57540"/>
    </ligand>
</feature>
<dbReference type="PANTHER" id="PTHR48075:SF5">
    <property type="entry name" value="3-HYDROXYBUTYRYL-COA DEHYDROGENASE"/>
    <property type="match status" value="1"/>
</dbReference>
<evidence type="ECO:0000256" key="3">
    <source>
        <dbReference type="ARBA" id="ARBA00011738"/>
    </source>
</evidence>
<comment type="subunit">
    <text evidence="3 7">Homodimer.</text>
</comment>
<dbReference type="EC" id="1.1.1.108" evidence="7"/>
<evidence type="ECO:0000256" key="2">
    <source>
        <dbReference type="ARBA" id="ARBA00004855"/>
    </source>
</evidence>
<dbReference type="InterPro" id="IPR006176">
    <property type="entry name" value="3-OHacyl-CoA_DH_NAD-bd"/>
</dbReference>
<dbReference type="InterPro" id="IPR008927">
    <property type="entry name" value="6-PGluconate_DH-like_C_sf"/>
</dbReference>
<feature type="domain" description="3-hydroxyacyl-CoA dehydrogenase NAD binding" evidence="9">
    <location>
        <begin position="8"/>
        <end position="174"/>
    </location>
</feature>
<evidence type="ECO:0000256" key="6">
    <source>
        <dbReference type="ARBA" id="ARBA00023027"/>
    </source>
</evidence>
<dbReference type="HAMAP" id="MF_02129">
    <property type="entry name" value="L_carnitine_dehydrog"/>
    <property type="match status" value="1"/>
</dbReference>
<comment type="subcellular location">
    <subcellularLocation>
        <location evidence="1 7">Cytoplasm</location>
    </subcellularLocation>
</comment>
<dbReference type="Pfam" id="PF02737">
    <property type="entry name" value="3HCDH_N"/>
    <property type="match status" value="1"/>
</dbReference>
<dbReference type="NCBIfam" id="NF005716">
    <property type="entry name" value="PRK07531.1"/>
    <property type="match status" value="1"/>
</dbReference>
<dbReference type="GO" id="GO:0047728">
    <property type="term" value="F:carnitine 3-dehydrogenase activity"/>
    <property type="evidence" value="ECO:0007669"/>
    <property type="project" value="UniProtKB-UniRule"/>
</dbReference>
<dbReference type="AlphaFoldDB" id="A0A2T5US73"/>
<dbReference type="InterPro" id="IPR006108">
    <property type="entry name" value="3HC_DH_C"/>
</dbReference>
<dbReference type="GO" id="GO:0006631">
    <property type="term" value="P:fatty acid metabolic process"/>
    <property type="evidence" value="ECO:0007669"/>
    <property type="project" value="InterPro"/>
</dbReference>
<dbReference type="SUPFAM" id="SSF48179">
    <property type="entry name" value="6-phosphogluconate dehydrogenase C-terminal domain-like"/>
    <property type="match status" value="1"/>
</dbReference>
<dbReference type="CDD" id="cd00586">
    <property type="entry name" value="4HBT"/>
    <property type="match status" value="1"/>
</dbReference>
<gene>
    <name evidence="10" type="ORF">C8N35_11450</name>
</gene>
<dbReference type="Gene3D" id="3.40.50.720">
    <property type="entry name" value="NAD(P)-binding Rossmann-like Domain"/>
    <property type="match status" value="1"/>
</dbReference>
<sequence>MGDPKPRKVAIIGGGVIGGGWAARFLLNGFDVAVYDPAPQAPRQIGEVLDNARRALPAIYDRALPEEGLLRFCDTLEDAVSGAEWVQESVPERLELKHSVHAAIAAAAPENAVIGSSTSGFKPSELNSRGAGAIVAHPFNPVYLLPLVELVGAAGACARAADILQEIGMYPLIVRKEIDAHIADRLLEAIWRESLWLVKDGIASTKDIDEAIRMGFGLRFAQMGLFETYRIAGGEAGMKHFLAQFGPALAWPWTKLTDVPDYDDALVDLISGQSDVQSGDLPIRQLERRRDDNLVAILRALRVNGDAAGKVIGEHEKMFPLESMLEGLPVTARRRVPSTWTDYNGHMNETFYLEAGSKATDGFMELIGADSDYIAGGLSYFTVESHVRHLNEVHSGDMLTVTTQVLTGQGKKMHLFHRLHRGDGELAATVETLLLHMNLNTRATCLPELAVAQKLSGYAVEHAGLKAEGSGRFVGERKADIAPPPSVRAMSGEG</sequence>
<comment type="catalytic activity">
    <reaction evidence="7">
        <text>carnitine + NAD(+) = 3-dehydrocarnitine + NADH + H(+)</text>
        <dbReference type="Rhea" id="RHEA:19265"/>
        <dbReference type="ChEBI" id="CHEBI:15378"/>
        <dbReference type="ChEBI" id="CHEBI:17126"/>
        <dbReference type="ChEBI" id="CHEBI:57540"/>
        <dbReference type="ChEBI" id="CHEBI:57885"/>
        <dbReference type="ChEBI" id="CHEBI:57945"/>
        <dbReference type="EC" id="1.1.1.108"/>
    </reaction>
</comment>
<feature type="domain" description="3-hydroxyacyl-CoA dehydrogenase C-terminal" evidence="8">
    <location>
        <begin position="182"/>
        <end position="247"/>
    </location>
</feature>
<dbReference type="PANTHER" id="PTHR48075">
    <property type="entry name" value="3-HYDROXYACYL-COA DEHYDROGENASE FAMILY PROTEIN"/>
    <property type="match status" value="1"/>
</dbReference>
<dbReference type="Gene3D" id="1.10.1040.10">
    <property type="entry name" value="N-(1-d-carboxylethyl)-l-norvaline Dehydrogenase, domain 2"/>
    <property type="match status" value="1"/>
</dbReference>
<comment type="similarity">
    <text evidence="7">Belongs to the 3-hydroxyacyl-CoA dehydrogenase family. L-carnitine dehydrogenase subfamily.</text>
</comment>
<dbReference type="InterPro" id="IPR036291">
    <property type="entry name" value="NAD(P)-bd_dom_sf"/>
</dbReference>
<evidence type="ECO:0000259" key="9">
    <source>
        <dbReference type="Pfam" id="PF02737"/>
    </source>
</evidence>
<reference evidence="10 11" key="1">
    <citation type="submission" date="2018-04" db="EMBL/GenBank/DDBJ databases">
        <title>Genomic Encyclopedia of Archaeal and Bacterial Type Strains, Phase II (KMG-II): from individual species to whole genera.</title>
        <authorList>
            <person name="Goeker M."/>
        </authorList>
    </citation>
    <scope>NUCLEOTIDE SEQUENCE [LARGE SCALE GENOMIC DNA]</scope>
    <source>
        <strain evidence="10 11">DSM 23382</strain>
    </source>
</reference>
<keyword evidence="11" id="KW-1185">Reference proteome</keyword>
<dbReference type="Pfam" id="PF00725">
    <property type="entry name" value="3HCDH"/>
    <property type="match status" value="1"/>
</dbReference>
<organism evidence="10 11">
    <name type="scientific">Breoghania corrubedonensis</name>
    <dbReference type="NCBI Taxonomy" id="665038"/>
    <lineage>
        <taxon>Bacteria</taxon>
        <taxon>Pseudomonadati</taxon>
        <taxon>Pseudomonadota</taxon>
        <taxon>Alphaproteobacteria</taxon>
        <taxon>Hyphomicrobiales</taxon>
        <taxon>Stappiaceae</taxon>
        <taxon>Breoghania</taxon>
    </lineage>
</organism>
<dbReference type="Pfam" id="PF13279">
    <property type="entry name" value="4HBT_2"/>
    <property type="match status" value="1"/>
</dbReference>
<dbReference type="EMBL" id="QAYG01000014">
    <property type="protein sequence ID" value="PTW54369.1"/>
    <property type="molecule type" value="Genomic_DNA"/>
</dbReference>
<evidence type="ECO:0000256" key="5">
    <source>
        <dbReference type="ARBA" id="ARBA00023002"/>
    </source>
</evidence>
<dbReference type="SUPFAM" id="SSF54637">
    <property type="entry name" value="Thioesterase/thiol ester dehydrase-isomerase"/>
    <property type="match status" value="1"/>
</dbReference>
<dbReference type="OrthoDB" id="9803287at2"/>
<evidence type="ECO:0000313" key="10">
    <source>
        <dbReference type="EMBL" id="PTW54369.1"/>
    </source>
</evidence>
<comment type="pathway">
    <text evidence="2 7">Amine and polyamine metabolism; carnitine metabolism.</text>
</comment>
<evidence type="ECO:0000313" key="11">
    <source>
        <dbReference type="Proteomes" id="UP000244081"/>
    </source>
</evidence>
<dbReference type="InterPro" id="IPR013328">
    <property type="entry name" value="6PGD_dom2"/>
</dbReference>
<name>A0A2T5US73_9HYPH</name>
<dbReference type="GO" id="GO:0005737">
    <property type="term" value="C:cytoplasm"/>
    <property type="evidence" value="ECO:0007669"/>
    <property type="project" value="UniProtKB-SubCell"/>
</dbReference>
<dbReference type="InterPro" id="IPR026578">
    <property type="entry name" value="L-carnitine_dehydrogenase"/>
</dbReference>